<proteinExistence type="inferred from homology"/>
<evidence type="ECO:0000313" key="3">
    <source>
        <dbReference type="Proteomes" id="UP000316621"/>
    </source>
</evidence>
<dbReference type="Gene3D" id="3.30.300.90">
    <property type="entry name" value="BolA-like"/>
    <property type="match status" value="1"/>
</dbReference>
<dbReference type="PANTHER" id="PTHR46230">
    <property type="match status" value="1"/>
</dbReference>
<dbReference type="Proteomes" id="UP000316621">
    <property type="component" value="Chromosome 8"/>
</dbReference>
<sequence length="153" mass="17116">MANSVLMRPLMLSAFRTSLLIQARTLVSLTTIPSRRISVSARGSKNTINLHQVSNNAPKFEGFYNFMGTKRFSNRATEVNSSGSIDSPLIQSMENKMLMEMVVIIDVISTAFEGQSAVNRQRMVYKAIWEELQNTVHAVDQMTTKTPTEAANR</sequence>
<dbReference type="Pfam" id="PF01722">
    <property type="entry name" value="BolA"/>
    <property type="match status" value="1"/>
</dbReference>
<gene>
    <name evidence="2" type="ORF">C5167_049558</name>
</gene>
<comment type="similarity">
    <text evidence="1">Belongs to the BolA/IbaG family.</text>
</comment>
<dbReference type="EMBL" id="CM010722">
    <property type="protein sequence ID" value="RZC74076.1"/>
    <property type="molecule type" value="Genomic_DNA"/>
</dbReference>
<dbReference type="InterPro" id="IPR002634">
    <property type="entry name" value="BolA"/>
</dbReference>
<evidence type="ECO:0000313" key="2">
    <source>
        <dbReference type="EMBL" id="RZC74076.1"/>
    </source>
</evidence>
<name>A0A4Y7KMJ6_PAPSO</name>
<dbReference type="PANTHER" id="PTHR46230:SF4">
    <property type="entry name" value="PROTEIN BOLA4, CHLOROPLASTIC_MITOCHONDRIAL"/>
    <property type="match status" value="1"/>
</dbReference>
<evidence type="ECO:0000256" key="1">
    <source>
        <dbReference type="RuleBase" id="RU003860"/>
    </source>
</evidence>
<dbReference type="Gramene" id="RZC74076">
    <property type="protein sequence ID" value="RZC74076"/>
    <property type="gene ID" value="C5167_049558"/>
</dbReference>
<protein>
    <recommendedName>
        <fullName evidence="4">BolA protein</fullName>
    </recommendedName>
</protein>
<dbReference type="GO" id="GO:0009507">
    <property type="term" value="C:chloroplast"/>
    <property type="evidence" value="ECO:0007669"/>
    <property type="project" value="TreeGrafter"/>
</dbReference>
<dbReference type="InterPro" id="IPR036065">
    <property type="entry name" value="BolA-like_sf"/>
</dbReference>
<organism evidence="2 3">
    <name type="scientific">Papaver somniferum</name>
    <name type="common">Opium poppy</name>
    <dbReference type="NCBI Taxonomy" id="3469"/>
    <lineage>
        <taxon>Eukaryota</taxon>
        <taxon>Viridiplantae</taxon>
        <taxon>Streptophyta</taxon>
        <taxon>Embryophyta</taxon>
        <taxon>Tracheophyta</taxon>
        <taxon>Spermatophyta</taxon>
        <taxon>Magnoliopsida</taxon>
        <taxon>Ranunculales</taxon>
        <taxon>Papaveraceae</taxon>
        <taxon>Papaveroideae</taxon>
        <taxon>Papaver</taxon>
    </lineage>
</organism>
<keyword evidence="3" id="KW-1185">Reference proteome</keyword>
<evidence type="ECO:0008006" key="4">
    <source>
        <dbReference type="Google" id="ProtNLM"/>
    </source>
</evidence>
<reference evidence="2 3" key="1">
    <citation type="journal article" date="2018" name="Science">
        <title>The opium poppy genome and morphinan production.</title>
        <authorList>
            <person name="Guo L."/>
            <person name="Winzer T."/>
            <person name="Yang X."/>
            <person name="Li Y."/>
            <person name="Ning Z."/>
            <person name="He Z."/>
            <person name="Teodor R."/>
            <person name="Lu Y."/>
            <person name="Bowser T.A."/>
            <person name="Graham I.A."/>
            <person name="Ye K."/>
        </authorList>
    </citation>
    <scope>NUCLEOTIDE SEQUENCE [LARGE SCALE GENOMIC DNA]</scope>
    <source>
        <strain evidence="3">cv. HN1</strain>
        <tissue evidence="2">Leaves</tissue>
    </source>
</reference>
<dbReference type="SUPFAM" id="SSF82657">
    <property type="entry name" value="BolA-like"/>
    <property type="match status" value="1"/>
</dbReference>
<dbReference type="GO" id="GO:0016226">
    <property type="term" value="P:iron-sulfur cluster assembly"/>
    <property type="evidence" value="ECO:0007669"/>
    <property type="project" value="TreeGrafter"/>
</dbReference>
<accession>A0A4Y7KMJ6</accession>
<dbReference type="STRING" id="3469.A0A4Y7KMJ6"/>
<dbReference type="AlphaFoldDB" id="A0A4Y7KMJ6"/>